<sequence>MLQAIWWTALALAGASLLIMLMLILRRLIVQRGQRRRLQRAEALKARLFDWIERTDDGAAPTAAEAFPVDDRDARILMDQGHRLLNTLRGAAAERIVTLLHAVGAVESECLRLSAGKAAERRTAATALRWFAADDAAVHAALCCAMTEDPDGAVRLAAAQALTDAGRAPDVDAAVSAMWTRQDVPGRGLQDLFRDLAAQAPDQARAALAAAAEARLRVVLIDALGHARAIGAVPDLTAAAVHAAELNERAAALRALAAIGHPRAHDAVAAGLSDPAWEVRAQAALGVMRIGLSDLAPRLPPLLDDPQWWVRFRAAQALAAGGPEGRAALETAAASDGAGRTARVAQLVLAEAAR</sequence>
<evidence type="ECO:0008006" key="4">
    <source>
        <dbReference type="Google" id="ProtNLM"/>
    </source>
</evidence>
<dbReference type="STRING" id="1238182.C882_0215"/>
<dbReference type="InterPro" id="IPR004155">
    <property type="entry name" value="PBS_lyase_HEAT"/>
</dbReference>
<comment type="caution">
    <text evidence="2">The sequence shown here is derived from an EMBL/GenBank/DDBJ whole genome shotgun (WGS) entry which is preliminary data.</text>
</comment>
<dbReference type="RefSeq" id="WP_009540875.1">
    <property type="nucleotide sequence ID" value="NZ_ANHY01000011.1"/>
</dbReference>
<evidence type="ECO:0000313" key="2">
    <source>
        <dbReference type="EMBL" id="EKV29785.1"/>
    </source>
</evidence>
<evidence type="ECO:0000313" key="3">
    <source>
        <dbReference type="Proteomes" id="UP000009881"/>
    </source>
</evidence>
<gene>
    <name evidence="2" type="ORF">C882_0215</name>
</gene>
<dbReference type="eggNOG" id="COG1413">
    <property type="taxonomic scope" value="Bacteria"/>
</dbReference>
<dbReference type="SMART" id="SM00567">
    <property type="entry name" value="EZ_HEAT"/>
    <property type="match status" value="2"/>
</dbReference>
<evidence type="ECO:0000256" key="1">
    <source>
        <dbReference type="SAM" id="Phobius"/>
    </source>
</evidence>
<dbReference type="InterPro" id="IPR016024">
    <property type="entry name" value="ARM-type_fold"/>
</dbReference>
<reference evidence="2 3" key="1">
    <citation type="journal article" date="2013" name="Genome Announc.">
        <title>Draft Genome Sequence of an Alphaproteobacterium, Caenispirillum salinarum AK4(T), Isolated from a Solar Saltern.</title>
        <authorList>
            <person name="Khatri I."/>
            <person name="Singh A."/>
            <person name="Korpole S."/>
            <person name="Pinnaka A.K."/>
            <person name="Subramanian S."/>
        </authorList>
    </citation>
    <scope>NUCLEOTIDE SEQUENCE [LARGE SCALE GENOMIC DNA]</scope>
    <source>
        <strain evidence="2 3">AK4</strain>
    </source>
</reference>
<proteinExistence type="predicted"/>
<name>K9GUX4_9PROT</name>
<dbReference type="EMBL" id="ANHY01000011">
    <property type="protein sequence ID" value="EKV29785.1"/>
    <property type="molecule type" value="Genomic_DNA"/>
</dbReference>
<protein>
    <recommendedName>
        <fullName evidence="4">HEAT repeat protein</fullName>
    </recommendedName>
</protein>
<dbReference type="Pfam" id="PF13646">
    <property type="entry name" value="HEAT_2"/>
    <property type="match status" value="1"/>
</dbReference>
<keyword evidence="1" id="KW-0812">Transmembrane</keyword>
<dbReference type="Gene3D" id="1.25.10.10">
    <property type="entry name" value="Leucine-rich Repeat Variant"/>
    <property type="match status" value="1"/>
</dbReference>
<feature type="transmembrane region" description="Helical" evidence="1">
    <location>
        <begin position="6"/>
        <end position="29"/>
    </location>
</feature>
<dbReference type="OrthoDB" id="9801841at2"/>
<dbReference type="AlphaFoldDB" id="K9GUX4"/>
<keyword evidence="1" id="KW-1133">Transmembrane helix</keyword>
<dbReference type="InterPro" id="IPR011989">
    <property type="entry name" value="ARM-like"/>
</dbReference>
<dbReference type="SUPFAM" id="SSF48371">
    <property type="entry name" value="ARM repeat"/>
    <property type="match status" value="1"/>
</dbReference>
<organism evidence="2 3">
    <name type="scientific">Caenispirillum salinarum AK4</name>
    <dbReference type="NCBI Taxonomy" id="1238182"/>
    <lineage>
        <taxon>Bacteria</taxon>
        <taxon>Pseudomonadati</taxon>
        <taxon>Pseudomonadota</taxon>
        <taxon>Alphaproteobacteria</taxon>
        <taxon>Rhodospirillales</taxon>
        <taxon>Novispirillaceae</taxon>
        <taxon>Caenispirillum</taxon>
    </lineage>
</organism>
<keyword evidence="1" id="KW-0472">Membrane</keyword>
<accession>K9GUX4</accession>
<keyword evidence="3" id="KW-1185">Reference proteome</keyword>
<dbReference type="Proteomes" id="UP000009881">
    <property type="component" value="Unassembled WGS sequence"/>
</dbReference>